<dbReference type="GO" id="GO:0020037">
    <property type="term" value="F:heme binding"/>
    <property type="evidence" value="ECO:0007669"/>
    <property type="project" value="TreeGrafter"/>
</dbReference>
<dbReference type="GO" id="GO:0046872">
    <property type="term" value="F:metal ion binding"/>
    <property type="evidence" value="ECO:0007669"/>
    <property type="project" value="UniProtKB-KW"/>
</dbReference>
<evidence type="ECO:0000256" key="6">
    <source>
        <dbReference type="ARBA" id="ARBA00022946"/>
    </source>
</evidence>
<name>A0AAN7DAL7_9FUNG</name>
<reference evidence="14 15" key="1">
    <citation type="submission" date="2022-11" db="EMBL/GenBank/DDBJ databases">
        <title>Mucor velutinosus strain NIH1002 WGS.</title>
        <authorList>
            <person name="Subramanian P."/>
            <person name="Mullikin J.C."/>
            <person name="Segre J.A."/>
            <person name="Zelazny A.M."/>
        </authorList>
    </citation>
    <scope>NUCLEOTIDE SEQUENCE [LARGE SCALE GENOMIC DNA]</scope>
    <source>
        <strain evidence="14 15">NIH1002</strain>
    </source>
</reference>
<keyword evidence="5 12" id="KW-0999">Mitochondrion inner membrane</keyword>
<comment type="caution">
    <text evidence="14">The sequence shown here is derived from an EMBL/GenBank/DDBJ whole genome shotgun (WGS) entry which is preliminary data.</text>
</comment>
<evidence type="ECO:0000256" key="10">
    <source>
        <dbReference type="PIRSR" id="PIRSR607992-1"/>
    </source>
</evidence>
<evidence type="ECO:0000256" key="9">
    <source>
        <dbReference type="ARBA" id="ARBA00023136"/>
    </source>
</evidence>
<keyword evidence="11" id="KW-0479">Metal-binding</keyword>
<dbReference type="GO" id="GO:0004386">
    <property type="term" value="F:helicase activity"/>
    <property type="evidence" value="ECO:0007669"/>
    <property type="project" value="UniProtKB-KW"/>
</dbReference>
<keyword evidence="3" id="KW-0813">Transport</keyword>
<dbReference type="GO" id="GO:0048039">
    <property type="term" value="F:ubiquinone binding"/>
    <property type="evidence" value="ECO:0007669"/>
    <property type="project" value="TreeGrafter"/>
</dbReference>
<keyword evidence="4" id="KW-0812">Transmembrane</keyword>
<feature type="region of interest" description="Disordered" evidence="13">
    <location>
        <begin position="28"/>
        <end position="52"/>
    </location>
</feature>
<dbReference type="Proteomes" id="UP001304243">
    <property type="component" value="Unassembled WGS sequence"/>
</dbReference>
<dbReference type="InterPro" id="IPR034804">
    <property type="entry name" value="SQR/QFR_C/D"/>
</dbReference>
<evidence type="ECO:0000256" key="5">
    <source>
        <dbReference type="ARBA" id="ARBA00022792"/>
    </source>
</evidence>
<keyword evidence="14" id="KW-0347">Helicase</keyword>
<dbReference type="EMBL" id="JASEJX010000016">
    <property type="protein sequence ID" value="KAK4513961.1"/>
    <property type="molecule type" value="Genomic_DNA"/>
</dbReference>
<evidence type="ECO:0000256" key="1">
    <source>
        <dbReference type="ARBA" id="ARBA00004448"/>
    </source>
</evidence>
<dbReference type="GO" id="GO:0006121">
    <property type="term" value="P:mitochondrial electron transport, succinate to ubiquinone"/>
    <property type="evidence" value="ECO:0007669"/>
    <property type="project" value="TreeGrafter"/>
</dbReference>
<keyword evidence="6 12" id="KW-0809">Transit peptide</keyword>
<keyword evidence="9 12" id="KW-0472">Membrane</keyword>
<keyword evidence="7" id="KW-1133">Transmembrane helix</keyword>
<keyword evidence="8 12" id="KW-0496">Mitochondrion</keyword>
<dbReference type="SUPFAM" id="SSF81343">
    <property type="entry name" value="Fumarate reductase respiratory complex transmembrane subunits"/>
    <property type="match status" value="1"/>
</dbReference>
<dbReference type="GO" id="GO:0016787">
    <property type="term" value="F:hydrolase activity"/>
    <property type="evidence" value="ECO:0007669"/>
    <property type="project" value="UniProtKB-KW"/>
</dbReference>
<dbReference type="GO" id="GO:0005743">
    <property type="term" value="C:mitochondrial inner membrane"/>
    <property type="evidence" value="ECO:0007669"/>
    <property type="project" value="UniProtKB-SubCell"/>
</dbReference>
<evidence type="ECO:0000256" key="8">
    <source>
        <dbReference type="ARBA" id="ARBA00023128"/>
    </source>
</evidence>
<feature type="binding site" description="axial binding residue" evidence="11">
    <location>
        <position position="93"/>
    </location>
    <ligand>
        <name>heme b</name>
        <dbReference type="ChEBI" id="CHEBI:60344"/>
        <note>ligand shared with SDHC</note>
    </ligand>
    <ligandPart>
        <name>Fe</name>
        <dbReference type="ChEBI" id="CHEBI:18248"/>
    </ligandPart>
</feature>
<accession>A0AAN7DAL7</accession>
<keyword evidence="11" id="KW-0408">Iron</keyword>
<gene>
    <name evidence="14" type="primary">RH35</name>
    <name evidence="14" type="ORF">ATC70_005968</name>
</gene>
<comment type="similarity">
    <text evidence="2 12">Belongs to the CybS family.</text>
</comment>
<evidence type="ECO:0000256" key="11">
    <source>
        <dbReference type="PIRSR" id="PIRSR607992-2"/>
    </source>
</evidence>
<evidence type="ECO:0000256" key="3">
    <source>
        <dbReference type="ARBA" id="ARBA00022448"/>
    </source>
</evidence>
<dbReference type="GO" id="GO:0006099">
    <property type="term" value="P:tricarboxylic acid cycle"/>
    <property type="evidence" value="ECO:0007669"/>
    <property type="project" value="TreeGrafter"/>
</dbReference>
<keyword evidence="14" id="KW-0378">Hydrolase</keyword>
<organism evidence="14 15">
    <name type="scientific">Mucor velutinosus</name>
    <dbReference type="NCBI Taxonomy" id="708070"/>
    <lineage>
        <taxon>Eukaryota</taxon>
        <taxon>Fungi</taxon>
        <taxon>Fungi incertae sedis</taxon>
        <taxon>Mucoromycota</taxon>
        <taxon>Mucoromycotina</taxon>
        <taxon>Mucoromycetes</taxon>
        <taxon>Mucorales</taxon>
        <taxon>Mucorineae</taxon>
        <taxon>Mucoraceae</taxon>
        <taxon>Mucor</taxon>
    </lineage>
</organism>
<feature type="binding site" evidence="10">
    <location>
        <position position="105"/>
    </location>
    <ligand>
        <name>a ubiquinone</name>
        <dbReference type="ChEBI" id="CHEBI:16389"/>
        <note>ligand shared with IP/SDHB</note>
    </ligand>
</feature>
<dbReference type="Gene3D" id="1.20.1300.10">
    <property type="entry name" value="Fumarate reductase/succinate dehydrogenase, transmembrane subunit"/>
    <property type="match status" value="1"/>
</dbReference>
<evidence type="ECO:0000256" key="7">
    <source>
        <dbReference type="ARBA" id="ARBA00022989"/>
    </source>
</evidence>
<dbReference type="Pfam" id="PF05328">
    <property type="entry name" value="CybS"/>
    <property type="match status" value="1"/>
</dbReference>
<keyword evidence="14" id="KW-0547">Nucleotide-binding</keyword>
<dbReference type="GeneID" id="89949654"/>
<evidence type="ECO:0000256" key="13">
    <source>
        <dbReference type="SAM" id="MobiDB-lite"/>
    </source>
</evidence>
<feature type="compositionally biased region" description="Polar residues" evidence="13">
    <location>
        <begin position="35"/>
        <end position="46"/>
    </location>
</feature>
<proteinExistence type="inferred from homology"/>
<dbReference type="AlphaFoldDB" id="A0AAN7DAL7"/>
<dbReference type="PANTHER" id="PTHR13337:SF2">
    <property type="entry name" value="SUCCINATE DEHYDROGENASE [UBIQUINONE] CYTOCHROME B SMALL SUBUNIT, MITOCHONDRIAL"/>
    <property type="match status" value="1"/>
</dbReference>
<keyword evidence="15" id="KW-1185">Reference proteome</keyword>
<evidence type="ECO:0000313" key="14">
    <source>
        <dbReference type="EMBL" id="KAK4513961.1"/>
    </source>
</evidence>
<evidence type="ECO:0000256" key="12">
    <source>
        <dbReference type="RuleBase" id="RU364031"/>
    </source>
</evidence>
<dbReference type="PANTHER" id="PTHR13337">
    <property type="entry name" value="SUCCINATE DEHYDROGENASE"/>
    <property type="match status" value="1"/>
</dbReference>
<evidence type="ECO:0000256" key="4">
    <source>
        <dbReference type="ARBA" id="ARBA00022692"/>
    </source>
</evidence>
<evidence type="ECO:0000256" key="2">
    <source>
        <dbReference type="ARBA" id="ARBA00007294"/>
    </source>
</evidence>
<dbReference type="RefSeq" id="XP_064680627.1">
    <property type="nucleotide sequence ID" value="XM_064825250.1"/>
</dbReference>
<keyword evidence="14" id="KW-0067">ATP-binding</keyword>
<dbReference type="InterPro" id="IPR007992">
    <property type="entry name" value="CybS"/>
</dbReference>
<sequence>MNTPFALSKLVKHTVTFKKQLPPVLSLHQQHRMHSAQQPTRQQTSTPDRKLGSVHWKLERVTAISMVPLISATFIMGPNTLADVLLGVLLPFHVHMGFDACITDYFNPSRANPLLCKAMTYTLHTSSTAVMLGCALFNYRDIGITEFIQRFWAA</sequence>
<evidence type="ECO:0000313" key="15">
    <source>
        <dbReference type="Proteomes" id="UP001304243"/>
    </source>
</evidence>
<comment type="subcellular location">
    <subcellularLocation>
        <location evidence="1 12">Mitochondrion inner membrane</location>
        <topology evidence="1 12">Multi-pass membrane protein</topology>
    </subcellularLocation>
</comment>
<protein>
    <recommendedName>
        <fullName evidence="12">Succinate dehydrogenase [ubiquinone] cytochrome b small subunit</fullName>
    </recommendedName>
</protein>